<evidence type="ECO:0000313" key="3">
    <source>
        <dbReference type="EMBL" id="JAT98936.1"/>
    </source>
</evidence>
<name>A0A1E1XIL9_9ACAR</name>
<organism evidence="3">
    <name type="scientific">Amblyomma aureolatum</name>
    <dbReference type="NCBI Taxonomy" id="187763"/>
    <lineage>
        <taxon>Eukaryota</taxon>
        <taxon>Metazoa</taxon>
        <taxon>Ecdysozoa</taxon>
        <taxon>Arthropoda</taxon>
        <taxon>Chelicerata</taxon>
        <taxon>Arachnida</taxon>
        <taxon>Acari</taxon>
        <taxon>Parasitiformes</taxon>
        <taxon>Ixodida</taxon>
        <taxon>Ixodoidea</taxon>
        <taxon>Ixodidae</taxon>
        <taxon>Amblyomminae</taxon>
        <taxon>Amblyomma</taxon>
    </lineage>
</organism>
<proteinExistence type="evidence at transcript level"/>
<reference evidence="3" key="1">
    <citation type="journal article" date="2017" name="Front. Cell. Infect. Microbiol.">
        <title>The Distinct Transcriptional Response of the Midgut of Amblyomma sculptum and Amblyomma aureolatum Ticks to Rickettsia rickettsii Correlates to Their Differences in Susceptibility to Infection.</title>
        <authorList>
            <person name="Martins L.A."/>
            <person name="Galletti M.F.B.M."/>
            <person name="Ribeiro J.M."/>
            <person name="Fujita A."/>
            <person name="Costa F.B."/>
            <person name="Labruna M.B."/>
            <person name="Daffre S."/>
            <person name="Fogaca A.C."/>
        </authorList>
    </citation>
    <scope>NUCLEOTIDE SEQUENCE</scope>
</reference>
<accession>A0A1E1XIL9</accession>
<dbReference type="EMBL" id="GFAC01000252">
    <property type="protein sequence ID" value="JAT98936.1"/>
    <property type="molecule type" value="mRNA"/>
</dbReference>
<evidence type="ECO:0000259" key="2">
    <source>
        <dbReference type="SMART" id="SM00181"/>
    </source>
</evidence>
<feature type="signal peptide" evidence="1">
    <location>
        <begin position="1"/>
        <end position="19"/>
    </location>
</feature>
<dbReference type="SMART" id="SM00181">
    <property type="entry name" value="EGF"/>
    <property type="match status" value="4"/>
</dbReference>
<sequence>MRHFIVFVAGALLIGKTSGDETPTQKPPPADICNEFGNEFCKHAKCSASLDVKGTFTCKCERDNMYFDAAKGMCQYKRSCATMECSVGECKEGNTHSQAKCVCENKDHVTLYCKVEDFFAKDCQRKGGTAMVNMKSMGGARCNCGKWAVMNSNKTKCVPTTCLYPALSCKDLCEKNLLDKDTRCCEGWDQKDCSKAPQDGTYCSPGTIRKEGSCLSACTAGEAKLICKNGCRKARDSVRAYECVCNSGYVVAEDGIQCKVDNRRDACSQEDEQTCLPGQYCIMKNNAAVCECPINQRLVKGKCTGGCSENKCHEDFGDCDIYFGRQSCFCPWTHRKHPKSPVTKVCRLNEYYYTVTFRPNISLDARDCAVHETRVLQAMQTAIGPEIFKVEILSCTDHVKARLIAGKPLSHYLLRKLQTCEYPEGNTCIIYPKLPILKGSATEIEEENLCDSLLKAQSGATKDTNECVIDGDYFWFKCKPGFFQVDLKTSGRLRRSVCEPQAMCAEDKNQECNNKGEDCVVENGEAVCKQKGDSSATTEASPAPATCTEEKNQECNNKGEECVVENDEAVCKKKGDSTATTQAPHGSGSRTVPVSVVLILAIMIPALYT</sequence>
<feature type="domain" description="EGF-like" evidence="2">
    <location>
        <begin position="266"/>
        <end position="304"/>
    </location>
</feature>
<evidence type="ECO:0000256" key="1">
    <source>
        <dbReference type="SAM" id="SignalP"/>
    </source>
</evidence>
<dbReference type="InterPro" id="IPR000742">
    <property type="entry name" value="EGF"/>
</dbReference>
<feature type="domain" description="EGF-like" evidence="2">
    <location>
        <begin position="32"/>
        <end position="75"/>
    </location>
</feature>
<feature type="chain" id="PRO_5009116125" evidence="1">
    <location>
        <begin position="20"/>
        <end position="609"/>
    </location>
</feature>
<dbReference type="AlphaFoldDB" id="A0A1E1XIL9"/>
<feature type="domain" description="EGF-like" evidence="2">
    <location>
        <begin position="217"/>
        <end position="259"/>
    </location>
</feature>
<keyword evidence="1" id="KW-0732">Signal</keyword>
<protein>
    <submittedName>
        <fullName evidence="3">Putative conserved secreted protein</fullName>
    </submittedName>
</protein>
<feature type="domain" description="EGF-like" evidence="2">
    <location>
        <begin position="79"/>
        <end position="114"/>
    </location>
</feature>